<dbReference type="PANTHER" id="PTHR43004">
    <property type="entry name" value="TRK SYSTEM POTASSIUM UPTAKE PROTEIN"/>
    <property type="match status" value="1"/>
</dbReference>
<feature type="domain" description="FAD-binding" evidence="7">
    <location>
        <begin position="32"/>
        <end position="421"/>
    </location>
</feature>
<dbReference type="InterPro" id="IPR036249">
    <property type="entry name" value="Thioredoxin-like_sf"/>
</dbReference>
<keyword evidence="5" id="KW-0560">Oxidoreductase</keyword>
<dbReference type="Gene3D" id="3.40.30.20">
    <property type="match status" value="1"/>
</dbReference>
<organism evidence="9 10">
    <name type="scientific">Pseudoclavibacter albus</name>
    <dbReference type="NCBI Taxonomy" id="272241"/>
    <lineage>
        <taxon>Bacteria</taxon>
        <taxon>Bacillati</taxon>
        <taxon>Actinomycetota</taxon>
        <taxon>Actinomycetes</taxon>
        <taxon>Micrococcales</taxon>
        <taxon>Microbacteriaceae</taxon>
        <taxon>Pseudoclavibacter</taxon>
    </lineage>
</organism>
<evidence type="ECO:0000256" key="5">
    <source>
        <dbReference type="ARBA" id="ARBA00023002"/>
    </source>
</evidence>
<dbReference type="InterPro" id="IPR050641">
    <property type="entry name" value="RIFMO-like"/>
</dbReference>
<dbReference type="Gene3D" id="3.50.50.60">
    <property type="entry name" value="FAD/NAD(P)-binding domain"/>
    <property type="match status" value="1"/>
</dbReference>
<proteinExistence type="inferred from homology"/>
<evidence type="ECO:0000259" key="7">
    <source>
        <dbReference type="Pfam" id="PF01494"/>
    </source>
</evidence>
<keyword evidence="4" id="KW-0274">FAD</keyword>
<dbReference type="SUPFAM" id="SSF51905">
    <property type="entry name" value="FAD/NAD(P)-binding domain"/>
    <property type="match status" value="1"/>
</dbReference>
<dbReference type="CDD" id="cd02979">
    <property type="entry name" value="PHOX_C"/>
    <property type="match status" value="1"/>
</dbReference>
<dbReference type="NCBIfam" id="NF006144">
    <property type="entry name" value="PRK08294.1"/>
    <property type="match status" value="1"/>
</dbReference>
<evidence type="ECO:0000313" key="9">
    <source>
        <dbReference type="EMBL" id="MCT2042889.1"/>
    </source>
</evidence>
<dbReference type="InterPro" id="IPR002938">
    <property type="entry name" value="FAD-bd"/>
</dbReference>
<dbReference type="PRINTS" id="PR00420">
    <property type="entry name" value="RNGMNOXGNASE"/>
</dbReference>
<dbReference type="InterPro" id="IPR036188">
    <property type="entry name" value="FAD/NAD-bd_sf"/>
</dbReference>
<keyword evidence="10" id="KW-1185">Reference proteome</keyword>
<gene>
    <name evidence="9" type="ORF">M3D15_06040</name>
</gene>
<dbReference type="Pfam" id="PF01494">
    <property type="entry name" value="FAD_binding_3"/>
    <property type="match status" value="1"/>
</dbReference>
<dbReference type="InterPro" id="IPR012941">
    <property type="entry name" value="Phe_hydrox_C_dim_dom"/>
</dbReference>
<evidence type="ECO:0000313" key="10">
    <source>
        <dbReference type="Proteomes" id="UP001525379"/>
    </source>
</evidence>
<keyword evidence="9" id="KW-0503">Monooxygenase</keyword>
<dbReference type="Pfam" id="PF07976">
    <property type="entry name" value="Phe_hydrox_dim"/>
    <property type="match status" value="1"/>
</dbReference>
<evidence type="ECO:0000259" key="8">
    <source>
        <dbReference type="Pfam" id="PF07976"/>
    </source>
</evidence>
<dbReference type="SUPFAM" id="SSF52833">
    <property type="entry name" value="Thioredoxin-like"/>
    <property type="match status" value="1"/>
</dbReference>
<dbReference type="GO" id="GO:0004497">
    <property type="term" value="F:monooxygenase activity"/>
    <property type="evidence" value="ECO:0007669"/>
    <property type="project" value="UniProtKB-KW"/>
</dbReference>
<name>A0ABT2HX41_9MICO</name>
<evidence type="ECO:0000256" key="3">
    <source>
        <dbReference type="ARBA" id="ARBA00022630"/>
    </source>
</evidence>
<dbReference type="Proteomes" id="UP001525379">
    <property type="component" value="Unassembled WGS sequence"/>
</dbReference>
<evidence type="ECO:0000256" key="2">
    <source>
        <dbReference type="ARBA" id="ARBA00007801"/>
    </source>
</evidence>
<evidence type="ECO:0000256" key="1">
    <source>
        <dbReference type="ARBA" id="ARBA00001974"/>
    </source>
</evidence>
<reference evidence="9 10" key="1">
    <citation type="submission" date="2022-04" db="EMBL/GenBank/DDBJ databases">
        <title>Human microbiome associated bacterial genomes.</title>
        <authorList>
            <person name="Sandstrom S."/>
            <person name="Salamzade R."/>
            <person name="Kalan L.R."/>
        </authorList>
    </citation>
    <scope>NUCLEOTIDE SEQUENCE [LARGE SCALE GENOMIC DNA]</scope>
    <source>
        <strain evidence="10">p3-SID1799</strain>
    </source>
</reference>
<keyword evidence="3" id="KW-0285">Flavoprotein</keyword>
<feature type="domain" description="Phenol hydroxylase-like C-terminal dimerisation" evidence="8">
    <location>
        <begin position="458"/>
        <end position="645"/>
    </location>
</feature>
<dbReference type="RefSeq" id="WP_260104224.1">
    <property type="nucleotide sequence ID" value="NZ_JALXSQ010000019.1"/>
</dbReference>
<protein>
    <submittedName>
        <fullName evidence="9">FAD-dependent monooxygenase</fullName>
    </submittedName>
</protein>
<dbReference type="EMBL" id="JALXSQ010000019">
    <property type="protein sequence ID" value="MCT2042889.1"/>
    <property type="molecule type" value="Genomic_DNA"/>
</dbReference>
<comment type="cofactor">
    <cofactor evidence="1">
        <name>FAD</name>
        <dbReference type="ChEBI" id="CHEBI:57692"/>
    </cofactor>
</comment>
<sequence length="648" mass="71626">MQFHHHGYVSTDPRIQPAATNGNVWSPKFPEELDVLIVGAGPAGMITAAQLSMFENVRTRIVDLRAGRLEIGRADGLQSRSLETFQAFGFAHRVAHEAYHIQAMNFWSPDPENPDNIIRTARTEDDPQGISEFPHVIMNQARVIDYFDEFMRFSPTRLQPDYGIEFVSLEVDRSDTAGEYPITVNLRRRAEAGAVVDDADAEHRDAGGGTGEDFVVRCKYVVGADGARSDVRKAIGRSLSGAQANHAWGVVDMLAVSDFPDIHTKCAISSKNGSILHIPREGGHLFRCYVDLGEVPEGSRGEVRKTTVDEAIARANEILHPYSLDVKEVVWYSVYEVGHRLTDDFDDVADNDSACDPRVFIMGDACHTHSAKAGQGMNVSMQDGFNLAWKLGHVVDGRAPKELLRTYSSERQVAAQNLIDFDREWSSQMAKKPEDFGSPQELADFYCAKQEFAAGFLTDYDESMITGNHEHQALAAGFPIGRRFKSAEAIRIADDVTQHIGHQHSADGRWRIYVFADEAAPGVEGSAVEQWAAWWASDDSPRQRHQLPGGDQASIFDAKVIYRQAFDTFDVQCAPAAFRPTVGRYGLHDIECIYGTGRGTDIFAARGIAPEGAVVVVRPDQYVAHVLPLEATRELAEFFAGNLVNRAA</sequence>
<dbReference type="SUPFAM" id="SSF54373">
    <property type="entry name" value="FAD-linked reductases, C-terminal domain"/>
    <property type="match status" value="1"/>
</dbReference>
<feature type="region of interest" description="Disordered" evidence="6">
    <location>
        <begin position="1"/>
        <end position="23"/>
    </location>
</feature>
<dbReference type="InterPro" id="IPR038220">
    <property type="entry name" value="PHOX_C_sf"/>
</dbReference>
<evidence type="ECO:0000256" key="4">
    <source>
        <dbReference type="ARBA" id="ARBA00022827"/>
    </source>
</evidence>
<dbReference type="PANTHER" id="PTHR43004:SF19">
    <property type="entry name" value="BINDING MONOOXYGENASE, PUTATIVE (JCVI)-RELATED"/>
    <property type="match status" value="1"/>
</dbReference>
<comment type="similarity">
    <text evidence="2">Belongs to the PheA/TfdB FAD monooxygenase family.</text>
</comment>
<evidence type="ECO:0000256" key="6">
    <source>
        <dbReference type="SAM" id="MobiDB-lite"/>
    </source>
</evidence>
<dbReference type="Gene3D" id="3.30.9.10">
    <property type="entry name" value="D-Amino Acid Oxidase, subunit A, domain 2"/>
    <property type="match status" value="1"/>
</dbReference>
<accession>A0ABT2HX41</accession>
<comment type="caution">
    <text evidence="9">The sequence shown here is derived from an EMBL/GenBank/DDBJ whole genome shotgun (WGS) entry which is preliminary data.</text>
</comment>